<feature type="transmembrane region" description="Helical" evidence="3">
    <location>
        <begin position="226"/>
        <end position="248"/>
    </location>
</feature>
<sequence>MKSDFSDFAQSVKGTLASSTVLLLITTILTTAKSYLTKTFQLSRDKPKTLAFTFISVAYYLAGTTFSLAERYHGGKDLDVFMRSCFVFAAITMGFGPFLVLSPTEKIILKKETFFKKLTRGAQTKDARTGFLMIFIVITLMQGCVVFSFWYSLNDVLHLDIKITIGVVVGYSLVCLFYLVIFYSVMMKKEVVIGGINLMEQLRKKIFIRTRKGHKIEILGTKLYKYFYIIFFVIVLLLILSGIIFMFIREVEDFKSLTGLSKAIVIVFYSLNILGVITYSGFILNVAFHPIETTEVEISKGVTVEVNRVKYVAIARSSDRTLLAKFVAPDDPDQWCIDYVVKREIKNSSIDPGLIKIFRCSKYALFQQNDQMSMFFVGTGPNYNSKIGIYFLQKISQKVESKYYNQSNNDFQYNGLSFNSLSVPLNNYLEKTSRKFSTIKDWPKLYKKALQFELKNKFSKKFQIDLQKNIKKLFLINLKKVNKNHNKMLYISKQFRTKVNEFSLMKKKSEIQSKKKNEQEREREKERKKEREKEREKGKGKERNKETEQGKKRISNVINRINETKMTLDKNIEKVINRGSTLDLLEERSDALISDSLNFYKSAKKVSNFSFGSINLNLKRNSKRKHSKRLISESGQQQQIIKQREEEIMEIEKNVGDVNEMFKDIATIIDAQSSSIDAINYNIESANSRVSEGHETLRMAHMFRKRKSIFSRKKKKKISRLQIEKEKERKITSHSIQENLFFDDEFQDESYIVDIKRQISKTKDILLFDDEEDEDEDELKDDEITLEKDLGLKEKNKIKDINLWDKKISLDSHSGSGSDSESSSSSSSDETEFEILFKKTKEKRTDIYQTNLLIVNGIKELTNTFQKLSKIPNSSTSGLEIIKKEDLNYKKYSRTTENQYFDDIPVQDLYWNDENNILPKFKQDELNPILEKKIENKFWIKKLKGIKRIEEYYQFFQKKNKKNMIKFPIMEFLEKKNTDNHYNDDENNKSDDDDDKQLNINKNNENENENENDQVNNYLEIRKQMLNELFDSIVKYKNRRTLFSSILLDQQYLNNLNKNILNSPIIKKQPLFSLNIKQYKKVNVIKISKNILQMQSNSLKSNEHITIFGKEMLKKQEKIKWDIQISKGLPKGAVIIGISPKPKEYASNMNKFQKNKIEKKYSQNINNSIQIGDLPGSCGLTGSGYLINYNNNYKDDVGRKLKQFPDKIKMTDCLKNDDIISILYNPILGYVAFAINGWYIGKGSFDINKNTPCYPAITFLTSTISIKMNIDNNNNGNEFNFNNNFYENESHNHFLVIKPFARFNSKPYCKRSDKLLEKFLTCIENTTVNKIDNQYRPNNIFKIRVIEILTRCNVWILPFIKKILFGIEPLSIEEQILLKDILLIARKRINILYKLYKVEYANRDNTKEVMKKKDMNNFKNNAIWVSLITEGWILSPDYKIARLFLIQNFKNSKHKYNDFQIFKTVLFKFFSIADNSKNRRNQYINSAVKLDYFNYDIRSEKLWSRI</sequence>
<feature type="transmembrane region" description="Helical" evidence="3">
    <location>
        <begin position="130"/>
        <end position="151"/>
    </location>
</feature>
<feature type="compositionally biased region" description="Basic and acidic residues" evidence="2">
    <location>
        <begin position="507"/>
        <end position="551"/>
    </location>
</feature>
<dbReference type="CDD" id="cd15843">
    <property type="entry name" value="R-SNARE"/>
    <property type="match status" value="1"/>
</dbReference>
<dbReference type="Gene3D" id="2.60.120.920">
    <property type="match status" value="1"/>
</dbReference>
<evidence type="ECO:0000259" key="6">
    <source>
        <dbReference type="PROSITE" id="PS50892"/>
    </source>
</evidence>
<reference evidence="7" key="1">
    <citation type="submission" date="2022-08" db="EMBL/GenBank/DDBJ databases">
        <title>Novel sulfate-reducing endosymbionts in the free-living metamonad Anaeramoeba.</title>
        <authorList>
            <person name="Jerlstrom-Hultqvist J."/>
            <person name="Cepicka I."/>
            <person name="Gallot-Lavallee L."/>
            <person name="Salas-Leiva D."/>
            <person name="Curtis B.A."/>
            <person name="Zahonova K."/>
            <person name="Pipaliya S."/>
            <person name="Dacks J."/>
            <person name="Roger A.J."/>
        </authorList>
    </citation>
    <scope>NUCLEOTIDE SEQUENCE</scope>
    <source>
        <strain evidence="7">Schooner1</strain>
    </source>
</reference>
<keyword evidence="3" id="KW-1133">Transmembrane helix</keyword>
<organism evidence="7 8">
    <name type="scientific">Anaeramoeba flamelloides</name>
    <dbReference type="NCBI Taxonomy" id="1746091"/>
    <lineage>
        <taxon>Eukaryota</taxon>
        <taxon>Metamonada</taxon>
        <taxon>Anaeramoebidae</taxon>
        <taxon>Anaeramoeba</taxon>
    </lineage>
</organism>
<keyword evidence="3" id="KW-0812">Transmembrane</keyword>
<dbReference type="PROSITE" id="PS50188">
    <property type="entry name" value="B302_SPRY"/>
    <property type="match status" value="1"/>
</dbReference>
<comment type="caution">
    <text evidence="7">The sequence shown here is derived from an EMBL/GenBank/DDBJ whole genome shotgun (WGS) entry which is preliminary data.</text>
</comment>
<feature type="transmembrane region" description="Helical" evidence="3">
    <location>
        <begin position="1219"/>
        <end position="1240"/>
    </location>
</feature>
<keyword evidence="1" id="KW-0175">Coiled coil</keyword>
<dbReference type="InterPro" id="IPR045242">
    <property type="entry name" value="Syntaxin"/>
</dbReference>
<dbReference type="EMBL" id="JAOAOG010000231">
    <property type="protein sequence ID" value="KAJ6239072.1"/>
    <property type="molecule type" value="Genomic_DNA"/>
</dbReference>
<dbReference type="Gene3D" id="1.20.5.110">
    <property type="match status" value="2"/>
</dbReference>
<dbReference type="SUPFAM" id="SSF58038">
    <property type="entry name" value="SNARE fusion complex"/>
    <property type="match status" value="2"/>
</dbReference>
<dbReference type="InterPro" id="IPR043136">
    <property type="entry name" value="B30.2/SPRY_sf"/>
</dbReference>
<dbReference type="Pfam" id="PF00957">
    <property type="entry name" value="Synaptobrevin"/>
    <property type="match status" value="1"/>
</dbReference>
<feature type="compositionally biased region" description="Basic and acidic residues" evidence="2">
    <location>
        <begin position="978"/>
        <end position="990"/>
    </location>
</feature>
<keyword evidence="3" id="KW-0472">Membrane</keyword>
<feature type="domain" description="B30.2/SPRY" evidence="4">
    <location>
        <begin position="1054"/>
        <end position="1275"/>
    </location>
</feature>
<feature type="transmembrane region" description="Helical" evidence="3">
    <location>
        <begin position="81"/>
        <end position="101"/>
    </location>
</feature>
<dbReference type="InterPro" id="IPR000727">
    <property type="entry name" value="T_SNARE_dom"/>
</dbReference>
<evidence type="ECO:0000256" key="3">
    <source>
        <dbReference type="SAM" id="Phobius"/>
    </source>
</evidence>
<feature type="transmembrane region" description="Helical" evidence="3">
    <location>
        <begin position="163"/>
        <end position="185"/>
    </location>
</feature>
<dbReference type="PANTHER" id="PTHR19957">
    <property type="entry name" value="SYNTAXIN"/>
    <property type="match status" value="1"/>
</dbReference>
<name>A0ABQ8Y4H3_9EUKA</name>
<dbReference type="PROSITE" id="PS50192">
    <property type="entry name" value="T_SNARE"/>
    <property type="match status" value="1"/>
</dbReference>
<protein>
    <submittedName>
        <fullName evidence="7">T-snare domain-containing protein</fullName>
    </submittedName>
</protein>
<proteinExistence type="predicted"/>
<evidence type="ECO:0000259" key="4">
    <source>
        <dbReference type="PROSITE" id="PS50188"/>
    </source>
</evidence>
<dbReference type="Proteomes" id="UP001150062">
    <property type="component" value="Unassembled WGS sequence"/>
</dbReference>
<accession>A0ABQ8Y4H3</accession>
<evidence type="ECO:0000313" key="7">
    <source>
        <dbReference type="EMBL" id="KAJ6239072.1"/>
    </source>
</evidence>
<feature type="transmembrane region" description="Helical" evidence="3">
    <location>
        <begin position="260"/>
        <end position="284"/>
    </location>
</feature>
<dbReference type="CDD" id="cd15840">
    <property type="entry name" value="SNARE_Qa"/>
    <property type="match status" value="1"/>
</dbReference>
<feature type="domain" description="T-SNARE coiled-coil homology" evidence="5">
    <location>
        <begin position="638"/>
        <end position="700"/>
    </location>
</feature>
<dbReference type="InterPro" id="IPR042855">
    <property type="entry name" value="V_SNARE_CC"/>
</dbReference>
<keyword evidence="8" id="KW-1185">Reference proteome</keyword>
<feature type="region of interest" description="Disordered" evidence="2">
    <location>
        <begin position="978"/>
        <end position="1013"/>
    </location>
</feature>
<dbReference type="PROSITE" id="PS50892">
    <property type="entry name" value="V_SNARE"/>
    <property type="match status" value="1"/>
</dbReference>
<gene>
    <name evidence="7" type="ORF">M0813_25656</name>
</gene>
<evidence type="ECO:0000259" key="5">
    <source>
        <dbReference type="PROSITE" id="PS50192"/>
    </source>
</evidence>
<feature type="region of interest" description="Disordered" evidence="2">
    <location>
        <begin position="506"/>
        <end position="554"/>
    </location>
</feature>
<dbReference type="InterPro" id="IPR001870">
    <property type="entry name" value="B30.2/SPRY"/>
</dbReference>
<feature type="transmembrane region" description="Helical" evidence="3">
    <location>
        <begin position="16"/>
        <end position="37"/>
    </location>
</feature>
<dbReference type="SMART" id="SM00397">
    <property type="entry name" value="t_SNARE"/>
    <property type="match status" value="1"/>
</dbReference>
<feature type="transmembrane region" description="Helical" evidence="3">
    <location>
        <begin position="49"/>
        <end position="69"/>
    </location>
</feature>
<feature type="domain" description="V-SNARE coiled-coil homology" evidence="6">
    <location>
        <begin position="553"/>
        <end position="613"/>
    </location>
</feature>
<evidence type="ECO:0000256" key="1">
    <source>
        <dbReference type="PROSITE-ProRule" id="PRU00290"/>
    </source>
</evidence>
<evidence type="ECO:0000313" key="8">
    <source>
        <dbReference type="Proteomes" id="UP001150062"/>
    </source>
</evidence>
<evidence type="ECO:0000256" key="2">
    <source>
        <dbReference type="SAM" id="MobiDB-lite"/>
    </source>
</evidence>